<proteinExistence type="predicted"/>
<comment type="caution">
    <text evidence="1">The sequence shown here is derived from an EMBL/GenBank/DDBJ whole genome shotgun (WGS) entry which is preliminary data.</text>
</comment>
<dbReference type="Proteomes" id="UP001497700">
    <property type="component" value="Unassembled WGS sequence"/>
</dbReference>
<evidence type="ECO:0000313" key="1">
    <source>
        <dbReference type="EMBL" id="KAI4861682.1"/>
    </source>
</evidence>
<dbReference type="EMBL" id="MU393545">
    <property type="protein sequence ID" value="KAI4861682.1"/>
    <property type="molecule type" value="Genomic_DNA"/>
</dbReference>
<organism evidence="1 2">
    <name type="scientific">Hypoxylon rubiginosum</name>
    <dbReference type="NCBI Taxonomy" id="110542"/>
    <lineage>
        <taxon>Eukaryota</taxon>
        <taxon>Fungi</taxon>
        <taxon>Dikarya</taxon>
        <taxon>Ascomycota</taxon>
        <taxon>Pezizomycotina</taxon>
        <taxon>Sordariomycetes</taxon>
        <taxon>Xylariomycetidae</taxon>
        <taxon>Xylariales</taxon>
        <taxon>Hypoxylaceae</taxon>
        <taxon>Hypoxylon</taxon>
    </lineage>
</organism>
<keyword evidence="2" id="KW-1185">Reference proteome</keyword>
<accession>A0ACB9YQL7</accession>
<gene>
    <name evidence="1" type="ORF">F4820DRAFT_54541</name>
</gene>
<name>A0ACB9YQL7_9PEZI</name>
<protein>
    <submittedName>
        <fullName evidence="1">Uncharacterized protein</fullName>
    </submittedName>
</protein>
<sequence>MSDITVSDDSDGESRSSVSSHIGDNSSTASREDHREQVRKDLYLDSTISKDGTSSGISREQDLLSRMTKPSGSGRRQPPPVSIVGGGGPPPPPPHYVRGPASRFGARPPPGFAPGPRGPLRPGGPGPRVQPRGAPGYPQIAPIPMAYAPPPSTLQGPFPLKKVTKKARWRLSMMGRRGIPESNENGPSHSTATRPQMLSEAHDGESWKVESADDDLVSKTTLAPIQNQTTVGKEENEHSNDRADPKGKLPEAMPTNKSQQAARDHDTGMSNGLSPGPMGDDDQDPQEHLPPLTIRNLGLAESLNVVAEKHLNIDPLDQTQETAQFIGYLFDTIQTLENQIRFLRAQDDLSAPSSDTESESEVEDTPVVPRSQILHRIICSNQEHRHSNYVYEDKPVLKKGLFNGETGLHSKVHVGNIITYLGKHPDICFVVYKEYHCMREQGRRRGRSSNDSSSKRRERLSIISPALERALARVAEFEIYPRQSSQHDAVYKELDAPYPFFFHHRKRLKTLSEQDEYKEVLVPLLCHLDENYGQEYDEAEKLIADGRITANHITKLFKPNQMVVSHNSRGFSEASVLNTYPNSKSEKMEFTGWTWTYDGNNLRRTNWSSQMSEVFDEEMMIADLPIHPAEFSRKEILTKLEERGRKYWSMRDQKFLCYTGWDKYDDHCYANARFMVDIRTYYLLHPHASSHDMDDDVIHTGTRRLDPRPQKINRKAELDPEYAMLLPALVFGFNLLEKNYVFSVSLYVDNFHPVDWNKKAFDRLVLPSQTKEMIRSLIEVQMTAKKMDDIIAGKGNGLIILLHGSPGTGKTLTAESVAEIAEKPLYRVTCGDIGTEAPKVEEYLQTVLHLGKIWDCVLLLDEADVFLEERTMADLQRNSLVSVFLRVLEYYEGILILTSNRVGTFDEAFKSRIQVAIHYDNLTKRSRKAIWRNFFDMIEDSSEEDANMPELERRLDELAGEEMNGRQIRNALLIARQLAKHRKERLDWEHLSQVIKTSAAFNKYLKAVKGHSDEVWAREEQIR</sequence>
<evidence type="ECO:0000313" key="2">
    <source>
        <dbReference type="Proteomes" id="UP001497700"/>
    </source>
</evidence>
<reference evidence="1 2" key="1">
    <citation type="journal article" date="2022" name="New Phytol.">
        <title>Ecological generalism drives hyperdiversity of secondary metabolite gene clusters in xylarialean endophytes.</title>
        <authorList>
            <person name="Franco M.E.E."/>
            <person name="Wisecaver J.H."/>
            <person name="Arnold A.E."/>
            <person name="Ju Y.M."/>
            <person name="Slot J.C."/>
            <person name="Ahrendt S."/>
            <person name="Moore L.P."/>
            <person name="Eastman K.E."/>
            <person name="Scott K."/>
            <person name="Konkel Z."/>
            <person name="Mondo S.J."/>
            <person name="Kuo A."/>
            <person name="Hayes R.D."/>
            <person name="Haridas S."/>
            <person name="Andreopoulos B."/>
            <person name="Riley R."/>
            <person name="LaButti K."/>
            <person name="Pangilinan J."/>
            <person name="Lipzen A."/>
            <person name="Amirebrahimi M."/>
            <person name="Yan J."/>
            <person name="Adam C."/>
            <person name="Keymanesh K."/>
            <person name="Ng V."/>
            <person name="Louie K."/>
            <person name="Northen T."/>
            <person name="Drula E."/>
            <person name="Henrissat B."/>
            <person name="Hsieh H.M."/>
            <person name="Youens-Clark K."/>
            <person name="Lutzoni F."/>
            <person name="Miadlikowska J."/>
            <person name="Eastwood D.C."/>
            <person name="Hamelin R.C."/>
            <person name="Grigoriev I.V."/>
            <person name="U'Ren J.M."/>
        </authorList>
    </citation>
    <scope>NUCLEOTIDE SEQUENCE [LARGE SCALE GENOMIC DNA]</scope>
    <source>
        <strain evidence="1 2">CBS 119005</strain>
    </source>
</reference>